<dbReference type="Pfam" id="PF02686">
    <property type="entry name" value="GatC"/>
    <property type="match status" value="1"/>
</dbReference>
<dbReference type="PANTHER" id="PTHR15004:SF0">
    <property type="entry name" value="GLUTAMYL-TRNA(GLN) AMIDOTRANSFERASE SUBUNIT C, MITOCHONDRIAL"/>
    <property type="match status" value="1"/>
</dbReference>
<comment type="caution">
    <text evidence="1">The sequence shown here is derived from an EMBL/GenBank/DDBJ whole genome shotgun (WGS) entry which is preliminary data.</text>
</comment>
<dbReference type="NCBIfam" id="TIGR00135">
    <property type="entry name" value="gatC"/>
    <property type="match status" value="1"/>
</dbReference>
<dbReference type="GO" id="GO:0070681">
    <property type="term" value="P:glutaminyl-tRNAGln biosynthesis via transamidation"/>
    <property type="evidence" value="ECO:0007669"/>
    <property type="project" value="TreeGrafter"/>
</dbReference>
<accession>X1KB25</accession>
<evidence type="ECO:0000313" key="1">
    <source>
        <dbReference type="EMBL" id="GAI04222.1"/>
    </source>
</evidence>
<dbReference type="AlphaFoldDB" id="X1KB25"/>
<dbReference type="PANTHER" id="PTHR15004">
    <property type="entry name" value="GLUTAMYL-TRNA(GLN) AMIDOTRANSFERASE SUBUNIT C, MITOCHONDRIAL"/>
    <property type="match status" value="1"/>
</dbReference>
<sequence>MITKKQVRHMAELARLRLTSEEVEKYQKQLIGILDYVDKLKKAETKNIQPCTGGTNLQNVFREDKPEVTDKKVREKLLNSAPIRRGDFIKTRAVFGNKKK</sequence>
<dbReference type="GO" id="GO:0006450">
    <property type="term" value="P:regulation of translational fidelity"/>
    <property type="evidence" value="ECO:0007669"/>
    <property type="project" value="InterPro"/>
</dbReference>
<proteinExistence type="inferred from homology"/>
<dbReference type="InterPro" id="IPR003837">
    <property type="entry name" value="GatC"/>
</dbReference>
<dbReference type="HAMAP" id="MF_00122">
    <property type="entry name" value="GatC"/>
    <property type="match status" value="1"/>
</dbReference>
<protein>
    <submittedName>
        <fullName evidence="1">Uncharacterized protein</fullName>
    </submittedName>
</protein>
<dbReference type="InterPro" id="IPR036113">
    <property type="entry name" value="Asp/Glu-ADT_sf_sub_c"/>
</dbReference>
<dbReference type="EMBL" id="BARV01011127">
    <property type="protein sequence ID" value="GAI04222.1"/>
    <property type="molecule type" value="Genomic_DNA"/>
</dbReference>
<gene>
    <name evidence="1" type="ORF">S06H3_21240</name>
</gene>
<reference evidence="1" key="1">
    <citation type="journal article" date="2014" name="Front. Microbiol.">
        <title>High frequency of phylogenetically diverse reductive dehalogenase-homologous genes in deep subseafloor sedimentary metagenomes.</title>
        <authorList>
            <person name="Kawai M."/>
            <person name="Futagami T."/>
            <person name="Toyoda A."/>
            <person name="Takaki Y."/>
            <person name="Nishi S."/>
            <person name="Hori S."/>
            <person name="Arai W."/>
            <person name="Tsubouchi T."/>
            <person name="Morono Y."/>
            <person name="Uchiyama I."/>
            <person name="Ito T."/>
            <person name="Fujiyama A."/>
            <person name="Inagaki F."/>
            <person name="Takami H."/>
        </authorList>
    </citation>
    <scope>NUCLEOTIDE SEQUENCE</scope>
    <source>
        <strain evidence="1">Expedition CK06-06</strain>
    </source>
</reference>
<dbReference type="SUPFAM" id="SSF141000">
    <property type="entry name" value="Glu-tRNAGln amidotransferase C subunit"/>
    <property type="match status" value="1"/>
</dbReference>
<organism evidence="1">
    <name type="scientific">marine sediment metagenome</name>
    <dbReference type="NCBI Taxonomy" id="412755"/>
    <lineage>
        <taxon>unclassified sequences</taxon>
        <taxon>metagenomes</taxon>
        <taxon>ecological metagenomes</taxon>
    </lineage>
</organism>
<dbReference type="Gene3D" id="1.10.20.60">
    <property type="entry name" value="Glu-tRNAGln amidotransferase C subunit, N-terminal domain"/>
    <property type="match status" value="1"/>
</dbReference>
<name>X1KB25_9ZZZZ</name>